<reference evidence="5 6" key="1">
    <citation type="journal article" date="2024" name="J. Plant Pathol.">
        <title>Sequence and assembly of the genome of Seiridium unicorne, isolate CBS 538.82, causal agent of cypress canker disease.</title>
        <authorList>
            <person name="Scali E."/>
            <person name="Rocca G.D."/>
            <person name="Danti R."/>
            <person name="Garbelotto M."/>
            <person name="Barberini S."/>
            <person name="Baroncelli R."/>
            <person name="Emiliani G."/>
        </authorList>
    </citation>
    <scope>NUCLEOTIDE SEQUENCE [LARGE SCALE GENOMIC DNA]</scope>
    <source>
        <strain evidence="5 6">BM-138-508</strain>
    </source>
</reference>
<evidence type="ECO:0000256" key="2">
    <source>
        <dbReference type="PROSITE-ProRule" id="PRU00176"/>
    </source>
</evidence>
<dbReference type="InterPro" id="IPR012677">
    <property type="entry name" value="Nucleotide-bd_a/b_plait_sf"/>
</dbReference>
<dbReference type="PANTHER" id="PTHR23236">
    <property type="entry name" value="EUKARYOTIC TRANSLATION INITIATION FACTOR 4B/4H"/>
    <property type="match status" value="1"/>
</dbReference>
<dbReference type="Pfam" id="PF00076">
    <property type="entry name" value="RRM_1"/>
    <property type="match status" value="1"/>
</dbReference>
<dbReference type="InterPro" id="IPR035979">
    <property type="entry name" value="RBD_domain_sf"/>
</dbReference>
<evidence type="ECO:0000313" key="6">
    <source>
        <dbReference type="Proteomes" id="UP001408356"/>
    </source>
</evidence>
<comment type="caution">
    <text evidence="5">The sequence shown here is derived from an EMBL/GenBank/DDBJ whole genome shotgun (WGS) entry which is preliminary data.</text>
</comment>
<feature type="compositionally biased region" description="Basic and acidic residues" evidence="3">
    <location>
        <begin position="28"/>
        <end position="37"/>
    </location>
</feature>
<gene>
    <name evidence="5" type="ORF">SUNI508_01018</name>
</gene>
<dbReference type="SMART" id="SM00360">
    <property type="entry name" value="RRM"/>
    <property type="match status" value="1"/>
</dbReference>
<organism evidence="5 6">
    <name type="scientific">Seiridium unicorne</name>
    <dbReference type="NCBI Taxonomy" id="138068"/>
    <lineage>
        <taxon>Eukaryota</taxon>
        <taxon>Fungi</taxon>
        <taxon>Dikarya</taxon>
        <taxon>Ascomycota</taxon>
        <taxon>Pezizomycotina</taxon>
        <taxon>Sordariomycetes</taxon>
        <taxon>Xylariomycetidae</taxon>
        <taxon>Amphisphaeriales</taxon>
        <taxon>Sporocadaceae</taxon>
        <taxon>Seiridium</taxon>
    </lineage>
</organism>
<dbReference type="CDD" id="cd12400">
    <property type="entry name" value="RRM_Nop6"/>
    <property type="match status" value="1"/>
</dbReference>
<dbReference type="PANTHER" id="PTHR23236:SF51">
    <property type="entry name" value="NUCLEOLAR PROTEIN 6"/>
    <property type="match status" value="1"/>
</dbReference>
<accession>A0ABR2V246</accession>
<feature type="region of interest" description="Disordered" evidence="3">
    <location>
        <begin position="216"/>
        <end position="307"/>
    </location>
</feature>
<protein>
    <recommendedName>
        <fullName evidence="4">RRM domain-containing protein</fullName>
    </recommendedName>
</protein>
<evidence type="ECO:0000313" key="5">
    <source>
        <dbReference type="EMBL" id="KAK9420927.1"/>
    </source>
</evidence>
<feature type="region of interest" description="Disordered" evidence="3">
    <location>
        <begin position="1"/>
        <end position="142"/>
    </location>
</feature>
<dbReference type="Gene3D" id="3.30.70.330">
    <property type="match status" value="1"/>
</dbReference>
<dbReference type="InterPro" id="IPR000504">
    <property type="entry name" value="RRM_dom"/>
</dbReference>
<dbReference type="Proteomes" id="UP001408356">
    <property type="component" value="Unassembled WGS sequence"/>
</dbReference>
<keyword evidence="6" id="KW-1185">Reference proteome</keyword>
<feature type="compositionally biased region" description="Basic and acidic residues" evidence="3">
    <location>
        <begin position="246"/>
        <end position="291"/>
    </location>
</feature>
<dbReference type="EMBL" id="JARVKF010000223">
    <property type="protein sequence ID" value="KAK9420927.1"/>
    <property type="molecule type" value="Genomic_DNA"/>
</dbReference>
<feature type="compositionally biased region" description="Low complexity" evidence="3">
    <location>
        <begin position="88"/>
        <end position="100"/>
    </location>
</feature>
<name>A0ABR2V246_9PEZI</name>
<sequence length="307" mass="34308">MGKRKSEDDNPTTMAANGDLSGSKKRQRLSEGEPDAKRSKKEKKDKKDKKDKKFRKRPEPEVEEDIVDMAMTEYEDSKQDEAKEDDPTGAATPANTGAEAAGDKPKKKRKKSKKTAKDGDEEKPAAVTEEKADQGSTEEATGKPKKNRFIVFVGNLPYTATTADIEKHFSAVQPIAVRLLHEKANPNKSRGIAFLEFAGFDHMKTCLKTMHHSTLTCQGRDHRGRPKTEERKINVELTAGGGGNTEGRKEKIKAKNEKLDGERERRAVEEEKQRIKKEQERLAKEGQKKSGADGIHPSRRGRVPGHR</sequence>
<evidence type="ECO:0000259" key="4">
    <source>
        <dbReference type="PROSITE" id="PS50102"/>
    </source>
</evidence>
<feature type="compositionally biased region" description="Basic and acidic residues" evidence="3">
    <location>
        <begin position="115"/>
        <end position="133"/>
    </location>
</feature>
<proteinExistence type="predicted"/>
<dbReference type="SUPFAM" id="SSF54928">
    <property type="entry name" value="RNA-binding domain, RBD"/>
    <property type="match status" value="1"/>
</dbReference>
<dbReference type="InterPro" id="IPR034228">
    <property type="entry name" value="Nop6_RRM"/>
</dbReference>
<dbReference type="PROSITE" id="PS50102">
    <property type="entry name" value="RRM"/>
    <property type="match status" value="1"/>
</dbReference>
<keyword evidence="1 2" id="KW-0694">RNA-binding</keyword>
<feature type="domain" description="RRM" evidence="4">
    <location>
        <begin position="149"/>
        <end position="240"/>
    </location>
</feature>
<evidence type="ECO:0000256" key="1">
    <source>
        <dbReference type="ARBA" id="ARBA00022884"/>
    </source>
</evidence>
<feature type="compositionally biased region" description="Basic residues" evidence="3">
    <location>
        <begin position="105"/>
        <end position="114"/>
    </location>
</feature>
<feature type="compositionally biased region" description="Basic residues" evidence="3">
    <location>
        <begin position="297"/>
        <end position="307"/>
    </location>
</feature>
<evidence type="ECO:0000256" key="3">
    <source>
        <dbReference type="SAM" id="MobiDB-lite"/>
    </source>
</evidence>
<feature type="compositionally biased region" description="Basic residues" evidence="3">
    <location>
        <begin position="38"/>
        <end position="56"/>
    </location>
</feature>